<protein>
    <recommendedName>
        <fullName evidence="10">Dynein regulatory complex subunit 2</fullName>
    </recommendedName>
    <alternativeName>
        <fullName evidence="11">Coiled-coil domain-containing protein 65</fullName>
    </alternativeName>
</protein>
<keyword evidence="6" id="KW-0206">Cytoskeleton</keyword>
<evidence type="ECO:0000256" key="11">
    <source>
        <dbReference type="ARBA" id="ARBA00041517"/>
    </source>
</evidence>
<dbReference type="GO" id="GO:0060285">
    <property type="term" value="P:cilium-dependent cell motility"/>
    <property type="evidence" value="ECO:0007669"/>
    <property type="project" value="TreeGrafter"/>
</dbReference>
<evidence type="ECO:0000256" key="4">
    <source>
        <dbReference type="ARBA" id="ARBA00023054"/>
    </source>
</evidence>
<evidence type="ECO:0000256" key="7">
    <source>
        <dbReference type="ARBA" id="ARBA00023273"/>
    </source>
</evidence>
<dbReference type="PANTHER" id="PTHR21625">
    <property type="entry name" value="NYD-SP28 PROTEIN"/>
    <property type="match status" value="1"/>
</dbReference>
<comment type="function">
    <text evidence="12">Component of the nexin-dynein regulatory complex (N-DRC), a key regulator of ciliary/flagellar motility which maintains the alignment and integrity of the distal axoneme and regulates microtubule sliding in motile axonemes. Plays a critical role in the assembly of N-DRC and also stabilizes the assembly of multiple inner dynein arms and radial spokes. Coassembles with DRC1 to form a central scaffold needed for assembly of the N-DRC and its attachment to the outer doublet microtubules.</text>
</comment>
<keyword evidence="4 13" id="KW-0175">Coiled coil</keyword>
<keyword evidence="2" id="KW-0963">Cytoplasm</keyword>
<dbReference type="GO" id="GO:0003352">
    <property type="term" value="P:regulation of cilium movement"/>
    <property type="evidence" value="ECO:0007669"/>
    <property type="project" value="TreeGrafter"/>
</dbReference>
<keyword evidence="3" id="KW-0282">Flagellum</keyword>
<evidence type="ECO:0000313" key="15">
    <source>
        <dbReference type="EMBL" id="CAH1106039.1"/>
    </source>
</evidence>
<keyword evidence="5" id="KW-0969">Cilium</keyword>
<evidence type="ECO:0000256" key="6">
    <source>
        <dbReference type="ARBA" id="ARBA00023212"/>
    </source>
</evidence>
<evidence type="ECO:0000256" key="8">
    <source>
        <dbReference type="ARBA" id="ARBA00037841"/>
    </source>
</evidence>
<dbReference type="GO" id="GO:0005858">
    <property type="term" value="C:axonemal dynein complex"/>
    <property type="evidence" value="ECO:0007669"/>
    <property type="project" value="InterPro"/>
</dbReference>
<sequence length="454" mass="54173">MSRKEAKKKARALAKLEEEKQFNRDAFLRELKLGQFSVQRREKEWKKMMMKIAEPHMKEELEWAWISFERSVDNKDMEIALYLEELRNSENQYSMNFKNHLEHLDEFISVFLGRMDELKTEFNNNISHLEKSVEEDLGGIIDTWKEDEDFLKTVLYMLELTKKDQKTIIQAEFFNKLEEEETKNTQLTQRLEALLEDLHTSIEADTEKFLREYLEQTNKRKFYYEELKAQDDSLRKVLSLQLEKLNQMHNTIKTLKMKLMEAETYLGRKLKELESEAQFFNNAYTMLKRRLENDRQTDQQKLEVLTVSHSETVRHLEKIKQKGEHILHMAAVCRKLETQEEKILPFPCVDMEHHHKNDVEEAVYIKSLDLFWQKVGQAEASRNALNEERAFLRKENELLQKELHEYCQCLNCPMPQTAANEILNWTPHDSKLSKNVTDANIELKKYSKFNSSFG</sequence>
<dbReference type="EMBL" id="OV651814">
    <property type="protein sequence ID" value="CAH1106039.1"/>
    <property type="molecule type" value="Genomic_DNA"/>
</dbReference>
<gene>
    <name evidence="15" type="ORF">PSYICH_LOCUS7816</name>
</gene>
<evidence type="ECO:0000256" key="9">
    <source>
        <dbReference type="ARBA" id="ARBA00038424"/>
    </source>
</evidence>
<evidence type="ECO:0000256" key="5">
    <source>
        <dbReference type="ARBA" id="ARBA00023069"/>
    </source>
</evidence>
<evidence type="ECO:0000256" key="10">
    <source>
        <dbReference type="ARBA" id="ARBA00040899"/>
    </source>
</evidence>
<dbReference type="GO" id="GO:0070286">
    <property type="term" value="P:axonemal dynein complex assembly"/>
    <property type="evidence" value="ECO:0007669"/>
    <property type="project" value="InterPro"/>
</dbReference>
<reference evidence="15" key="1">
    <citation type="submission" date="2022-01" db="EMBL/GenBank/DDBJ databases">
        <authorList>
            <person name="King R."/>
        </authorList>
    </citation>
    <scope>NUCLEOTIDE SEQUENCE</scope>
</reference>
<evidence type="ECO:0000313" key="16">
    <source>
        <dbReference type="Proteomes" id="UP001153636"/>
    </source>
</evidence>
<dbReference type="InterPro" id="IPR039505">
    <property type="entry name" value="DRC1/2_N"/>
</dbReference>
<dbReference type="OrthoDB" id="7760980at2759"/>
<name>A0A9P0G8G2_9CUCU</name>
<keyword evidence="7" id="KW-0966">Cell projection</keyword>
<comment type="similarity">
    <text evidence="9">Belongs to the DRC2 family.</text>
</comment>
<evidence type="ECO:0000256" key="12">
    <source>
        <dbReference type="ARBA" id="ARBA00045865"/>
    </source>
</evidence>
<feature type="coiled-coil region" evidence="13">
    <location>
        <begin position="375"/>
        <end position="402"/>
    </location>
</feature>
<keyword evidence="16" id="KW-1185">Reference proteome</keyword>
<comment type="subcellular location">
    <subcellularLocation>
        <location evidence="1">Cytoplasm</location>
        <location evidence="1">Cytoskeleton</location>
        <location evidence="1">Flagellum axoneme</location>
    </subcellularLocation>
    <subcellularLocation>
        <location evidence="8">Cytoplasm</location>
        <location evidence="8">Cytoskeleton</location>
        <location evidence="8">Flagellum basal body</location>
    </subcellularLocation>
</comment>
<dbReference type="AlphaFoldDB" id="A0A9P0G8G2"/>
<evidence type="ECO:0000259" key="14">
    <source>
        <dbReference type="Pfam" id="PF14772"/>
    </source>
</evidence>
<organism evidence="15 16">
    <name type="scientific">Psylliodes chrysocephalus</name>
    <dbReference type="NCBI Taxonomy" id="3402493"/>
    <lineage>
        <taxon>Eukaryota</taxon>
        <taxon>Metazoa</taxon>
        <taxon>Ecdysozoa</taxon>
        <taxon>Arthropoda</taxon>
        <taxon>Hexapoda</taxon>
        <taxon>Insecta</taxon>
        <taxon>Pterygota</taxon>
        <taxon>Neoptera</taxon>
        <taxon>Endopterygota</taxon>
        <taxon>Coleoptera</taxon>
        <taxon>Polyphaga</taxon>
        <taxon>Cucujiformia</taxon>
        <taxon>Chrysomeloidea</taxon>
        <taxon>Chrysomelidae</taxon>
        <taxon>Galerucinae</taxon>
        <taxon>Alticini</taxon>
        <taxon>Psylliodes</taxon>
    </lineage>
</organism>
<evidence type="ECO:0000256" key="1">
    <source>
        <dbReference type="ARBA" id="ARBA00004611"/>
    </source>
</evidence>
<dbReference type="Pfam" id="PF14772">
    <property type="entry name" value="NYD-SP28"/>
    <property type="match status" value="1"/>
</dbReference>
<dbReference type="PANTHER" id="PTHR21625:SF0">
    <property type="entry name" value="DYNEIN REGULATORY COMPLEX SUBUNIT 2"/>
    <property type="match status" value="1"/>
</dbReference>
<dbReference type="InterPro" id="IPR039750">
    <property type="entry name" value="DRC1/DRC2"/>
</dbReference>
<accession>A0A9P0G8G2</accession>
<evidence type="ECO:0000256" key="3">
    <source>
        <dbReference type="ARBA" id="ARBA00022846"/>
    </source>
</evidence>
<proteinExistence type="inferred from homology"/>
<dbReference type="Proteomes" id="UP001153636">
    <property type="component" value="Chromosome 2"/>
</dbReference>
<evidence type="ECO:0000256" key="13">
    <source>
        <dbReference type="SAM" id="Coils"/>
    </source>
</evidence>
<evidence type="ECO:0000256" key="2">
    <source>
        <dbReference type="ARBA" id="ARBA00022490"/>
    </source>
</evidence>
<feature type="domain" description="Dynein regulatory complex protein 1/2 N-terminal" evidence="14">
    <location>
        <begin position="7"/>
        <end position="103"/>
    </location>
</feature>